<feature type="transmembrane region" description="Helical" evidence="1">
    <location>
        <begin position="34"/>
        <end position="52"/>
    </location>
</feature>
<dbReference type="HOGENOM" id="CLU_3062791_0_0_9"/>
<dbReference type="STRING" id="420890.LCGL_1789"/>
<feature type="transmembrane region" description="Helical" evidence="1">
    <location>
        <begin position="6"/>
        <end position="27"/>
    </location>
</feature>
<sequence length="53" mass="6336">MHFSLAPTKVFLFIFTQLFVCLFCLAFPSLKKLFLFQMLWLYKPLLFIISILC</sequence>
<dbReference type="Proteomes" id="UP000008520">
    <property type="component" value="Chromosome"/>
</dbReference>
<organism evidence="2 3">
    <name type="scientific">Lactococcus garvieae (strain Lg2)</name>
    <name type="common">Enterococcus seriolicida</name>
    <dbReference type="NCBI Taxonomy" id="420890"/>
    <lineage>
        <taxon>Bacteria</taxon>
        <taxon>Bacillati</taxon>
        <taxon>Bacillota</taxon>
        <taxon>Bacilli</taxon>
        <taxon>Lactobacillales</taxon>
        <taxon>Streptococcaceae</taxon>
        <taxon>Lactococcus</taxon>
    </lineage>
</organism>
<dbReference type="EMBL" id="AP009333">
    <property type="protein sequence ID" value="BAK61249.1"/>
    <property type="molecule type" value="Genomic_DNA"/>
</dbReference>
<keyword evidence="1" id="KW-0472">Membrane</keyword>
<keyword evidence="3" id="KW-1185">Reference proteome</keyword>
<keyword evidence="1" id="KW-1133">Transmembrane helix</keyword>
<dbReference type="AlphaFoldDB" id="F9VFZ8"/>
<evidence type="ECO:0000313" key="2">
    <source>
        <dbReference type="EMBL" id="BAK61249.1"/>
    </source>
</evidence>
<accession>F9VFZ8</accession>
<keyword evidence="1" id="KW-0812">Transmembrane</keyword>
<proteinExistence type="predicted"/>
<evidence type="ECO:0000256" key="1">
    <source>
        <dbReference type="SAM" id="Phobius"/>
    </source>
</evidence>
<protein>
    <submittedName>
        <fullName evidence="2">Uncharacterized protein</fullName>
    </submittedName>
</protein>
<dbReference type="KEGG" id="lgv:LCGL_1789"/>
<gene>
    <name evidence="2" type="ordered locus">LCGL_1789</name>
</gene>
<evidence type="ECO:0000313" key="3">
    <source>
        <dbReference type="Proteomes" id="UP000008520"/>
    </source>
</evidence>
<reference evidence="2 3" key="1">
    <citation type="journal article" date="2011" name="PLoS ONE">
        <title>Complete genome sequence and comparative analysis of the fish pathogen Lactococcus garvieae.</title>
        <authorList>
            <person name="Morita H."/>
            <person name="Toh H."/>
            <person name="Oshima K."/>
            <person name="Yoshizaki M."/>
            <person name="Kawanishi M."/>
            <person name="Nakaya K."/>
            <person name="Suzuki T."/>
            <person name="Miyauchi E."/>
            <person name="Ishii Y."/>
            <person name="Tanabe S."/>
            <person name="Murakami M."/>
            <person name="Hattori M."/>
        </authorList>
    </citation>
    <scope>NUCLEOTIDE SEQUENCE [LARGE SCALE GENOMIC DNA]</scope>
    <source>
        <strain evidence="2 3">Lg2</strain>
    </source>
</reference>
<name>F9VFZ8_LACGL</name>